<keyword evidence="3" id="KW-0964">Secreted</keyword>
<dbReference type="EMBL" id="JARGDH010000002">
    <property type="protein sequence ID" value="KAL0275995.1"/>
    <property type="molecule type" value="Genomic_DNA"/>
</dbReference>
<comment type="similarity">
    <text evidence="2">Belongs to the PBP/GOBP family.</text>
</comment>
<sequence>MLLSTMESYLLIFSSFLLLAQGARIARQADDCSTPPENADSVSCCEPPRHIWGNIRGTIHSCAMKVGFDGGPPQPEGPAGGHYHGPAKRHYIRHRFHDGCFVECLFQGEGFLTDNKVNKQALLDRLQVSLADEPEWKATTEAAVEKCTSSELEIAANETCVSGSAETLKCIFRQMFMECPFWLDGDEYCTSLKSFYQRCPDGPPPQTFPRRRYQHYHDHHHHHHHHHPRP</sequence>
<dbReference type="InterPro" id="IPR052295">
    <property type="entry name" value="Odorant-binding_protein"/>
</dbReference>
<organism evidence="5">
    <name type="scientific">Menopon gallinae</name>
    <name type="common">poultry shaft louse</name>
    <dbReference type="NCBI Taxonomy" id="328185"/>
    <lineage>
        <taxon>Eukaryota</taxon>
        <taxon>Metazoa</taxon>
        <taxon>Ecdysozoa</taxon>
        <taxon>Arthropoda</taxon>
        <taxon>Hexapoda</taxon>
        <taxon>Insecta</taxon>
        <taxon>Pterygota</taxon>
        <taxon>Neoptera</taxon>
        <taxon>Paraneoptera</taxon>
        <taxon>Psocodea</taxon>
        <taxon>Troctomorpha</taxon>
        <taxon>Phthiraptera</taxon>
        <taxon>Amblycera</taxon>
        <taxon>Menoponidae</taxon>
        <taxon>Menopon</taxon>
    </lineage>
</organism>
<feature type="signal peptide" evidence="4">
    <location>
        <begin position="1"/>
        <end position="22"/>
    </location>
</feature>
<dbReference type="PANTHER" id="PTHR21066">
    <property type="entry name" value="ODORANT-BINDING PROTEIN 59A-RELATED"/>
    <property type="match status" value="1"/>
</dbReference>
<comment type="subcellular location">
    <subcellularLocation>
        <location evidence="1">Secreted</location>
    </subcellularLocation>
</comment>
<evidence type="ECO:0000256" key="2">
    <source>
        <dbReference type="ARBA" id="ARBA00008098"/>
    </source>
</evidence>
<protein>
    <submittedName>
        <fullName evidence="5">Uncharacterized protein</fullName>
    </submittedName>
</protein>
<name>A0AAW2I3H2_9NEOP</name>
<dbReference type="InterPro" id="IPR006170">
    <property type="entry name" value="PBP/GOBP"/>
</dbReference>
<comment type="caution">
    <text evidence="5">The sequence shown here is derived from an EMBL/GenBank/DDBJ whole genome shotgun (WGS) entry which is preliminary data.</text>
</comment>
<reference evidence="5" key="1">
    <citation type="journal article" date="2024" name="Gigascience">
        <title>Chromosome-level genome of the poultry shaft louse Menopon gallinae provides insight into the host-switching and adaptive evolution of parasitic lice.</title>
        <authorList>
            <person name="Xu Y."/>
            <person name="Ma L."/>
            <person name="Liu S."/>
            <person name="Liang Y."/>
            <person name="Liu Q."/>
            <person name="He Z."/>
            <person name="Tian L."/>
            <person name="Duan Y."/>
            <person name="Cai W."/>
            <person name="Li H."/>
            <person name="Song F."/>
        </authorList>
    </citation>
    <scope>NUCLEOTIDE SEQUENCE</scope>
    <source>
        <strain evidence="5">Cailab_2023a</strain>
    </source>
</reference>
<feature type="chain" id="PRO_5043643518" evidence="4">
    <location>
        <begin position="23"/>
        <end position="230"/>
    </location>
</feature>
<dbReference type="PANTHER" id="PTHR21066:SF9">
    <property type="entry name" value="ODORANT-BINDING PROTEIN 59A"/>
    <property type="match status" value="1"/>
</dbReference>
<dbReference type="AlphaFoldDB" id="A0AAW2I3H2"/>
<dbReference type="GO" id="GO:0005576">
    <property type="term" value="C:extracellular region"/>
    <property type="evidence" value="ECO:0007669"/>
    <property type="project" value="UniProtKB-SubCell"/>
</dbReference>
<evidence type="ECO:0000256" key="1">
    <source>
        <dbReference type="ARBA" id="ARBA00004613"/>
    </source>
</evidence>
<dbReference type="Gene3D" id="1.10.238.270">
    <property type="match status" value="1"/>
</dbReference>
<keyword evidence="4" id="KW-0732">Signal</keyword>
<dbReference type="InterPro" id="IPR036728">
    <property type="entry name" value="PBP_GOBP_sf"/>
</dbReference>
<evidence type="ECO:0000256" key="4">
    <source>
        <dbReference type="SAM" id="SignalP"/>
    </source>
</evidence>
<accession>A0AAW2I3H2</accession>
<evidence type="ECO:0000313" key="5">
    <source>
        <dbReference type="EMBL" id="KAL0275995.1"/>
    </source>
</evidence>
<evidence type="ECO:0000256" key="3">
    <source>
        <dbReference type="ARBA" id="ARBA00022525"/>
    </source>
</evidence>
<proteinExistence type="inferred from homology"/>
<dbReference type="GO" id="GO:0005549">
    <property type="term" value="F:odorant binding"/>
    <property type="evidence" value="ECO:0007669"/>
    <property type="project" value="InterPro"/>
</dbReference>
<dbReference type="SUPFAM" id="SSF47565">
    <property type="entry name" value="Insect pheromone/odorant-binding proteins"/>
    <property type="match status" value="1"/>
</dbReference>
<gene>
    <name evidence="5" type="ORF">PYX00_003682</name>
</gene>
<dbReference type="Pfam" id="PF01395">
    <property type="entry name" value="PBP_GOBP"/>
    <property type="match status" value="1"/>
</dbReference>